<evidence type="ECO:0000256" key="4">
    <source>
        <dbReference type="ARBA" id="ARBA00022806"/>
    </source>
</evidence>
<reference evidence="11" key="1">
    <citation type="journal article" date="2021" name="Open Biol.">
        <title>Shared evolutionary footprints suggest mitochondrial oxidative damage underlies multiple complex I losses in fungi.</title>
        <authorList>
            <person name="Schikora-Tamarit M.A."/>
            <person name="Marcet-Houben M."/>
            <person name="Nosek J."/>
            <person name="Gabaldon T."/>
        </authorList>
    </citation>
    <scope>NUCLEOTIDE SEQUENCE</scope>
    <source>
        <strain evidence="11">CBS2887</strain>
    </source>
</reference>
<keyword evidence="1 9" id="KW-0547">Nucleotide-binding</keyword>
<comment type="caution">
    <text evidence="11">The sequence shown here is derived from an EMBL/GenBank/DDBJ whole genome shotgun (WGS) entry which is preliminary data.</text>
</comment>
<dbReference type="PANTHER" id="PTHR47642:SF5">
    <property type="entry name" value="ATP-DEPENDENT DNA HELICASE"/>
    <property type="match status" value="1"/>
</dbReference>
<evidence type="ECO:0000313" key="11">
    <source>
        <dbReference type="EMBL" id="KAH3676451.1"/>
    </source>
</evidence>
<dbReference type="SUPFAM" id="SSF52540">
    <property type="entry name" value="P-loop containing nucleoside triphosphate hydrolases"/>
    <property type="match status" value="2"/>
</dbReference>
<reference evidence="11" key="2">
    <citation type="submission" date="2021-01" db="EMBL/GenBank/DDBJ databases">
        <authorList>
            <person name="Schikora-Tamarit M.A."/>
        </authorList>
    </citation>
    <scope>NUCLEOTIDE SEQUENCE</scope>
    <source>
        <strain evidence="11">CBS2887</strain>
    </source>
</reference>
<dbReference type="InterPro" id="IPR003593">
    <property type="entry name" value="AAA+_ATPase"/>
</dbReference>
<accession>A0A9P8PQM9</accession>
<sequence length="657" mass="74177">MTRYGPFGKSLSSSFKLVGKFRIKGNHATIPLISNRSLVDFPLSLNSVNVVNRYSSYQTANELKAKALSQMNEQEIFNMLHKMAPEEQSRFLSDLFQEDDHPPYKPKLEPNAILSKSFNYDSHNTSSLIELSDEQEKVIDLIMQGHSVFFTGSAGTGKSILLKTLIQRLLRKYPSYDNVEQVAVCAATGLAALNINGMTLHRFAGIGLGHHDVESLLKRVKANYEAKMRWQSIRVLIIDEISMIDGELFDKIAEIASRIRGKDPKGNPWGGIQLVCCGDFFQLPSVPKPESLDSDVTFCFESKSWKQKIKHHIVLEKVFRQKGDAEFIDMLNEVRFGNVSQETTKKFMELSRPLASDDIEPAQIYSTRNEVDTANNTRLEELEGEEHVFTAVDGGTLNPETDKDRIKALMKGITAPRTLTLKTGAKVMMLKNMDDTLVNGSLGKVVDFIDQETYAVYCSLMTLPRHHHLGFIKKKIKENRRSREYIGLPQIRYTEEDLFDNLAFDYLLGHLSLSPRYFGDSKRAVQVKRLLKKLTITSGNRRFPLVKFDGLDRGCVLVEPESWQVEGKEDKPLVSRTQLPLLLAWAISIHKSQGQTLYKVKVDLKGVFENGQAYVALSRAVNREGLQVLNFDPAKVKANDKVVQFYSKLSNAGTVKS</sequence>
<dbReference type="GO" id="GO:0006281">
    <property type="term" value="P:DNA repair"/>
    <property type="evidence" value="ECO:0007669"/>
    <property type="project" value="UniProtKB-KW"/>
</dbReference>
<evidence type="ECO:0000256" key="1">
    <source>
        <dbReference type="ARBA" id="ARBA00022741"/>
    </source>
</evidence>
<dbReference type="GO" id="GO:0005524">
    <property type="term" value="F:ATP binding"/>
    <property type="evidence" value="ECO:0007669"/>
    <property type="project" value="UniProtKB-KW"/>
</dbReference>
<dbReference type="AlphaFoldDB" id="A0A9P8PQM9"/>
<dbReference type="EC" id="5.6.2.3" evidence="9"/>
<feature type="domain" description="AAA+ ATPase" evidence="10">
    <location>
        <begin position="144"/>
        <end position="310"/>
    </location>
</feature>
<dbReference type="InterPro" id="IPR010285">
    <property type="entry name" value="DNA_helicase_pif1-like_DEAD"/>
</dbReference>
<evidence type="ECO:0000256" key="9">
    <source>
        <dbReference type="RuleBase" id="RU363044"/>
    </source>
</evidence>
<evidence type="ECO:0000256" key="7">
    <source>
        <dbReference type="ARBA" id="ARBA00023204"/>
    </source>
</evidence>
<keyword evidence="7 9" id="KW-0234">DNA repair</keyword>
<evidence type="ECO:0000313" key="12">
    <source>
        <dbReference type="Proteomes" id="UP000774326"/>
    </source>
</evidence>
<dbReference type="GO" id="GO:0043139">
    <property type="term" value="F:5'-3' DNA helicase activity"/>
    <property type="evidence" value="ECO:0007669"/>
    <property type="project" value="UniProtKB-EC"/>
</dbReference>
<comment type="cofactor">
    <cofactor evidence="9">
        <name>Mg(2+)</name>
        <dbReference type="ChEBI" id="CHEBI:18420"/>
    </cofactor>
</comment>
<dbReference type="CDD" id="cd18809">
    <property type="entry name" value="SF1_C_RecD"/>
    <property type="match status" value="1"/>
</dbReference>
<dbReference type="InterPro" id="IPR051055">
    <property type="entry name" value="PIF1_helicase"/>
</dbReference>
<keyword evidence="2 9" id="KW-0227">DNA damage</keyword>
<gene>
    <name evidence="11" type="ORF">WICPIJ_009107</name>
</gene>
<organism evidence="11 12">
    <name type="scientific">Wickerhamomyces pijperi</name>
    <name type="common">Yeast</name>
    <name type="synonym">Pichia pijperi</name>
    <dbReference type="NCBI Taxonomy" id="599730"/>
    <lineage>
        <taxon>Eukaryota</taxon>
        <taxon>Fungi</taxon>
        <taxon>Dikarya</taxon>
        <taxon>Ascomycota</taxon>
        <taxon>Saccharomycotina</taxon>
        <taxon>Saccharomycetes</taxon>
        <taxon>Phaffomycetales</taxon>
        <taxon>Wickerhamomycetaceae</taxon>
        <taxon>Wickerhamomyces</taxon>
    </lineage>
</organism>
<name>A0A9P8PQM9_WICPI</name>
<dbReference type="GO" id="GO:0016787">
    <property type="term" value="F:hydrolase activity"/>
    <property type="evidence" value="ECO:0007669"/>
    <property type="project" value="UniProtKB-KW"/>
</dbReference>
<dbReference type="Proteomes" id="UP000774326">
    <property type="component" value="Unassembled WGS sequence"/>
</dbReference>
<comment type="similarity">
    <text evidence="9">Belongs to the helicase family.</text>
</comment>
<evidence type="ECO:0000256" key="5">
    <source>
        <dbReference type="ARBA" id="ARBA00022840"/>
    </source>
</evidence>
<dbReference type="GO" id="GO:0006310">
    <property type="term" value="P:DNA recombination"/>
    <property type="evidence" value="ECO:0007669"/>
    <property type="project" value="UniProtKB-KW"/>
</dbReference>
<comment type="catalytic activity">
    <reaction evidence="9">
        <text>ATP + H2O = ADP + phosphate + H(+)</text>
        <dbReference type="Rhea" id="RHEA:13065"/>
        <dbReference type="ChEBI" id="CHEBI:15377"/>
        <dbReference type="ChEBI" id="CHEBI:15378"/>
        <dbReference type="ChEBI" id="CHEBI:30616"/>
        <dbReference type="ChEBI" id="CHEBI:43474"/>
        <dbReference type="ChEBI" id="CHEBI:456216"/>
        <dbReference type="EC" id="5.6.2.3"/>
    </reaction>
</comment>
<dbReference type="OrthoDB" id="432234at2759"/>
<evidence type="ECO:0000259" key="10">
    <source>
        <dbReference type="SMART" id="SM00382"/>
    </source>
</evidence>
<proteinExistence type="inferred from homology"/>
<protein>
    <recommendedName>
        <fullName evidence="9">ATP-dependent DNA helicase</fullName>
        <ecNumber evidence="9">5.6.2.3</ecNumber>
    </recommendedName>
</protein>
<dbReference type="SMART" id="SM00382">
    <property type="entry name" value="AAA"/>
    <property type="match status" value="1"/>
</dbReference>
<evidence type="ECO:0000256" key="2">
    <source>
        <dbReference type="ARBA" id="ARBA00022763"/>
    </source>
</evidence>
<dbReference type="EMBL" id="JAEUBG010005277">
    <property type="protein sequence ID" value="KAH3676451.1"/>
    <property type="molecule type" value="Genomic_DNA"/>
</dbReference>
<keyword evidence="12" id="KW-1185">Reference proteome</keyword>
<dbReference type="InterPro" id="IPR049163">
    <property type="entry name" value="Pif1-like_2B_dom"/>
</dbReference>
<keyword evidence="3 9" id="KW-0378">Hydrolase</keyword>
<keyword evidence="4 9" id="KW-0347">Helicase</keyword>
<dbReference type="GO" id="GO:0000723">
    <property type="term" value="P:telomere maintenance"/>
    <property type="evidence" value="ECO:0007669"/>
    <property type="project" value="InterPro"/>
</dbReference>
<keyword evidence="8" id="KW-0413">Isomerase</keyword>
<dbReference type="Pfam" id="PF05970">
    <property type="entry name" value="PIF1"/>
    <property type="match status" value="1"/>
</dbReference>
<dbReference type="InterPro" id="IPR027417">
    <property type="entry name" value="P-loop_NTPase"/>
</dbReference>
<dbReference type="CDD" id="cd18037">
    <property type="entry name" value="DEXSc_Pif1_like"/>
    <property type="match status" value="1"/>
</dbReference>
<keyword evidence="6" id="KW-0238">DNA-binding</keyword>
<keyword evidence="5 9" id="KW-0067">ATP-binding</keyword>
<evidence type="ECO:0000256" key="8">
    <source>
        <dbReference type="ARBA" id="ARBA00023235"/>
    </source>
</evidence>
<evidence type="ECO:0000256" key="6">
    <source>
        <dbReference type="ARBA" id="ARBA00023125"/>
    </source>
</evidence>
<dbReference type="PANTHER" id="PTHR47642">
    <property type="entry name" value="ATP-DEPENDENT DNA HELICASE"/>
    <property type="match status" value="1"/>
</dbReference>
<keyword evidence="9" id="KW-0233">DNA recombination</keyword>
<dbReference type="Pfam" id="PF21530">
    <property type="entry name" value="Pif1_2B_dom"/>
    <property type="match status" value="1"/>
</dbReference>
<dbReference type="Gene3D" id="3.40.50.300">
    <property type="entry name" value="P-loop containing nucleotide triphosphate hydrolases"/>
    <property type="match status" value="1"/>
</dbReference>
<evidence type="ECO:0000256" key="3">
    <source>
        <dbReference type="ARBA" id="ARBA00022801"/>
    </source>
</evidence>